<proteinExistence type="predicted"/>
<feature type="compositionally biased region" description="Low complexity" evidence="3">
    <location>
        <begin position="250"/>
        <end position="259"/>
    </location>
</feature>
<evidence type="ECO:0000256" key="3">
    <source>
        <dbReference type="SAM" id="MobiDB-lite"/>
    </source>
</evidence>
<dbReference type="PROSITE" id="PS50961">
    <property type="entry name" value="HTH_LA"/>
    <property type="match status" value="1"/>
</dbReference>
<dbReference type="AlphaFoldDB" id="A0A7S2M473"/>
<name>A0A7S2M473_9STRA</name>
<feature type="compositionally biased region" description="Polar residues" evidence="3">
    <location>
        <begin position="47"/>
        <end position="56"/>
    </location>
</feature>
<dbReference type="GO" id="GO:0003723">
    <property type="term" value="F:RNA binding"/>
    <property type="evidence" value="ECO:0007669"/>
    <property type="project" value="UniProtKB-UniRule"/>
</dbReference>
<feature type="domain" description="HTH La-type RNA-binding" evidence="4">
    <location>
        <begin position="59"/>
        <end position="175"/>
    </location>
</feature>
<feature type="compositionally biased region" description="Low complexity" evidence="3">
    <location>
        <begin position="172"/>
        <end position="212"/>
    </location>
</feature>
<sequence length="754" mass="81280">MASREGEERGQSSLSAPSAETAESDGNQQQRLETPPITMMQPPGANSPANNIQQQHYPGGDQTALFNMLRAQVEYYFSPQNLGRDSYLRNMLTDAPTKQHHQPPPPQNVQLMTPIEVIANFPKVWNICASFGAAGMMPEPPAVLLNKALRGSTIVTISSEGAWIGPTSQQLPPFTGGSAPPSPSPSHHGPPATIAAVAAPPPQFQQSPYNMSPYPPPQMMMIPMQQPDGTILHQSFPPPYYMGGPPPPLNSNNNNRPLSVESISPSSASLEDAGSIPSQMKESSKISDASLSSLSEQQQQQQPTMHAQQQPPPPQYGGPMMGQQQQQYPMPPQQFLSPPYGVPMHPYPPFYNPQQQQQQTPPPNFMPPPGVRYGGPPPPPPRGYHPANGPPPPYPYPGMMPPPPPPQFVGDGYPPPHPHGYPPRHQPNVGDTHRKVGGGGGGGSFDGKERGHKKKKKNNNFDRKRGNDSNYGYRSPNNFGQQQQQNYGGGASSSSPHYNNRYPKQYAKKGGDATNEQQNKRVGEKEVVLNPFDFPGLDGKAASDLSAKALATVAADEKLVGYASALLKKNEKGNGTLQATATSAADPSTVTSPENEDDNTMAQQTEAMEKEILSEFHDLSIRESDTAEQQNINDNKQYATPTAVDKTDGHTVETSPSSTENGVVSPQSATNENSPTILPDPATKPPTEQNPRVDLEEGDGSAPPPPPPAVEQQKLGDDNQVNDNKEQNTEVEKPKAPAAWGSKRLFADVVASQK</sequence>
<feature type="compositionally biased region" description="Polar residues" evidence="3">
    <location>
        <begin position="652"/>
        <end position="676"/>
    </location>
</feature>
<feature type="compositionally biased region" description="Pro residues" evidence="3">
    <location>
        <begin position="360"/>
        <end position="425"/>
    </location>
</feature>
<protein>
    <recommendedName>
        <fullName evidence="4">HTH La-type RNA-binding domain-containing protein</fullName>
    </recommendedName>
</protein>
<feature type="region of interest" description="Disordered" evidence="3">
    <location>
        <begin position="1"/>
        <end position="59"/>
    </location>
</feature>
<feature type="region of interest" description="Disordered" evidence="3">
    <location>
        <begin position="165"/>
        <end position="527"/>
    </location>
</feature>
<keyword evidence="1 2" id="KW-0694">RNA-binding</keyword>
<dbReference type="SMART" id="SM00715">
    <property type="entry name" value="LA"/>
    <property type="match status" value="1"/>
</dbReference>
<dbReference type="SUPFAM" id="SSF46785">
    <property type="entry name" value="Winged helix' DNA-binding domain"/>
    <property type="match status" value="1"/>
</dbReference>
<organism evidence="5">
    <name type="scientific">Skeletonema marinoi</name>
    <dbReference type="NCBI Taxonomy" id="267567"/>
    <lineage>
        <taxon>Eukaryota</taxon>
        <taxon>Sar</taxon>
        <taxon>Stramenopiles</taxon>
        <taxon>Ochrophyta</taxon>
        <taxon>Bacillariophyta</taxon>
        <taxon>Coscinodiscophyceae</taxon>
        <taxon>Thalassiosirophycidae</taxon>
        <taxon>Thalassiosirales</taxon>
        <taxon>Skeletonemataceae</taxon>
        <taxon>Skeletonema</taxon>
        <taxon>Skeletonema marinoi-dohrnii complex</taxon>
    </lineage>
</organism>
<feature type="compositionally biased region" description="Basic and acidic residues" evidence="3">
    <location>
        <begin position="607"/>
        <end position="625"/>
    </location>
</feature>
<feature type="compositionally biased region" description="Low complexity" evidence="3">
    <location>
        <begin position="317"/>
        <end position="328"/>
    </location>
</feature>
<accession>A0A7S2M473</accession>
<feature type="compositionally biased region" description="Basic and acidic residues" evidence="3">
    <location>
        <begin position="518"/>
        <end position="527"/>
    </location>
</feature>
<dbReference type="InterPro" id="IPR036390">
    <property type="entry name" value="WH_DNA-bd_sf"/>
</dbReference>
<feature type="compositionally biased region" description="Pro residues" evidence="3">
    <location>
        <begin position="236"/>
        <end position="249"/>
    </location>
</feature>
<dbReference type="Gene3D" id="1.10.10.10">
    <property type="entry name" value="Winged helix-like DNA-binding domain superfamily/Winged helix DNA-binding domain"/>
    <property type="match status" value="1"/>
</dbReference>
<feature type="compositionally biased region" description="Low complexity" evidence="3">
    <location>
        <begin position="286"/>
        <end position="309"/>
    </location>
</feature>
<evidence type="ECO:0000256" key="1">
    <source>
        <dbReference type="ARBA" id="ARBA00022884"/>
    </source>
</evidence>
<feature type="compositionally biased region" description="Polar residues" evidence="3">
    <location>
        <begin position="469"/>
        <end position="479"/>
    </location>
</feature>
<feature type="compositionally biased region" description="Basic and acidic residues" evidence="3">
    <location>
        <begin position="1"/>
        <end position="10"/>
    </location>
</feature>
<feature type="compositionally biased region" description="Polar residues" evidence="3">
    <location>
        <begin position="627"/>
        <end position="640"/>
    </location>
</feature>
<evidence type="ECO:0000313" key="5">
    <source>
        <dbReference type="EMBL" id="CAD9623051.1"/>
    </source>
</evidence>
<feature type="region of interest" description="Disordered" evidence="3">
    <location>
        <begin position="570"/>
        <end position="739"/>
    </location>
</feature>
<feature type="compositionally biased region" description="Basic and acidic residues" evidence="3">
    <location>
        <begin position="723"/>
        <end position="735"/>
    </location>
</feature>
<dbReference type="InterPro" id="IPR006630">
    <property type="entry name" value="La_HTH"/>
</dbReference>
<evidence type="ECO:0000259" key="4">
    <source>
        <dbReference type="PROSITE" id="PS50961"/>
    </source>
</evidence>
<dbReference type="InterPro" id="IPR036388">
    <property type="entry name" value="WH-like_DNA-bd_sf"/>
</dbReference>
<evidence type="ECO:0000256" key="2">
    <source>
        <dbReference type="PROSITE-ProRule" id="PRU00332"/>
    </source>
</evidence>
<reference evidence="5" key="1">
    <citation type="submission" date="2021-01" db="EMBL/GenBank/DDBJ databases">
        <authorList>
            <person name="Corre E."/>
            <person name="Pelletier E."/>
            <person name="Niang G."/>
            <person name="Scheremetjew M."/>
            <person name="Finn R."/>
            <person name="Kale V."/>
            <person name="Holt S."/>
            <person name="Cochrane G."/>
            <person name="Meng A."/>
            <person name="Brown T."/>
            <person name="Cohen L."/>
        </authorList>
    </citation>
    <scope>NUCLEOTIDE SEQUENCE</scope>
    <source>
        <strain evidence="5">SM1012Den-03</strain>
    </source>
</reference>
<gene>
    <name evidence="5" type="ORF">SMAR0320_LOCUS19029</name>
</gene>
<feature type="compositionally biased region" description="Polar residues" evidence="3">
    <location>
        <begin position="573"/>
        <end position="593"/>
    </location>
</feature>
<dbReference type="EMBL" id="HBGZ01026764">
    <property type="protein sequence ID" value="CAD9623051.1"/>
    <property type="molecule type" value="Transcribed_RNA"/>
</dbReference>